<protein>
    <submittedName>
        <fullName evidence="4">Glucose-1-phosphatase</fullName>
        <ecNumber evidence="4">3.1.3.10</ecNumber>
    </submittedName>
</protein>
<name>A0AAX2GZA6_9FLAO</name>
<dbReference type="EC" id="3.1.3.10" evidence="4"/>
<reference evidence="3 5" key="1">
    <citation type="submission" date="2016-02" db="EMBL/GenBank/DDBJ databases">
        <authorList>
            <person name="Holder M.E."/>
            <person name="Ajami N.J."/>
            <person name="Petrosino J.F."/>
        </authorList>
    </citation>
    <scope>NUCLEOTIDE SEQUENCE [LARGE SCALE GENOMIC DNA]</scope>
    <source>
        <strain evidence="3 5">CCUG 32990</strain>
    </source>
</reference>
<dbReference type="RefSeq" id="WP_066427539.1">
    <property type="nucleotide sequence ID" value="NZ_CP014227.1"/>
</dbReference>
<dbReference type="InterPro" id="IPR050645">
    <property type="entry name" value="Histidine_acid_phosphatase"/>
</dbReference>
<dbReference type="KEGG" id="chg:AXF12_00260"/>
<dbReference type="PANTHER" id="PTHR11567:SF135">
    <property type="entry name" value="GLUCOSE-1-PHOSPHATASE"/>
    <property type="match status" value="1"/>
</dbReference>
<dbReference type="PROSITE" id="PS00778">
    <property type="entry name" value="HIS_ACID_PHOSPHAT_2"/>
    <property type="match status" value="1"/>
</dbReference>
<dbReference type="AlphaFoldDB" id="A0AAX2GZA6"/>
<evidence type="ECO:0000313" key="4">
    <source>
        <dbReference type="EMBL" id="SNV13426.1"/>
    </source>
</evidence>
<dbReference type="PANTHER" id="PTHR11567">
    <property type="entry name" value="ACID PHOSPHATASE-RELATED"/>
    <property type="match status" value="1"/>
</dbReference>
<keyword evidence="2" id="KW-0732">Signal</keyword>
<reference evidence="4 6" key="2">
    <citation type="submission" date="2017-06" db="EMBL/GenBank/DDBJ databases">
        <authorList>
            <consortium name="Pathogen Informatics"/>
        </authorList>
    </citation>
    <scope>NUCLEOTIDE SEQUENCE [LARGE SCALE GENOMIC DNA]</scope>
    <source>
        <strain evidence="4 6">NCTC12947</strain>
    </source>
</reference>
<dbReference type="CDD" id="cd07061">
    <property type="entry name" value="HP_HAP_like"/>
    <property type="match status" value="1"/>
</dbReference>
<gene>
    <name evidence="4" type="primary">agp</name>
    <name evidence="3" type="ORF">AXF12_00260</name>
    <name evidence="4" type="ORF">SAMEA44541418_01721</name>
</gene>
<dbReference type="GO" id="GO:0030288">
    <property type="term" value="C:outer membrane-bounded periplasmic space"/>
    <property type="evidence" value="ECO:0007669"/>
    <property type="project" value="TreeGrafter"/>
</dbReference>
<sequence>MKLRNIFYSLLLVVAVLASGVMNAQVKRSQAFKDQYKLKEVVILSRHSIRSPLSTNGSTLSKMSTHQWTNWTSAPSELTLRGGVLETMMGQYFRKWVISEGLFPENYVPTSDEVNIYANSMQRTIATAEYFSSAFMPMAGLRVNHRFSPSKMDPVFFPRLTKVTDSFKKEAMEQINAMGGKKGIVGINEGLKPSYDIIAKVLDLKDSPACKEGIACAFNDYNTQILLEVGEEPRMKGSLKLANSASDAFILQYYEEPDALKAAFGKKLTIKDWENIAKVKDVYGDVLFTAPVVAVNVAHPLLVYMNDELNAKARKFTFLCGHDSNIASVDAALGVEEYTLPNTIEKKTPIGCKLVFEKWADKSGKEFVGVNLVYQTTDQLRHLNTLTLENPPMVFPLKLKGLQANADGLYKAEDINARFVEAIRAYEAIK</sequence>
<proteinExistence type="inferred from homology"/>
<dbReference type="Gene3D" id="3.40.50.1240">
    <property type="entry name" value="Phosphoglycerate mutase-like"/>
    <property type="match status" value="2"/>
</dbReference>
<evidence type="ECO:0000313" key="6">
    <source>
        <dbReference type="Proteomes" id="UP000215539"/>
    </source>
</evidence>
<evidence type="ECO:0000256" key="2">
    <source>
        <dbReference type="SAM" id="SignalP"/>
    </source>
</evidence>
<dbReference type="EMBL" id="LT906449">
    <property type="protein sequence ID" value="SNV13426.1"/>
    <property type="molecule type" value="Genomic_DNA"/>
</dbReference>
<dbReference type="EMBL" id="CP014227">
    <property type="protein sequence ID" value="AMD84108.1"/>
    <property type="molecule type" value="Genomic_DNA"/>
</dbReference>
<feature type="chain" id="PRO_5043903761" evidence="2">
    <location>
        <begin position="25"/>
        <end position="430"/>
    </location>
</feature>
<dbReference type="InterPro" id="IPR029033">
    <property type="entry name" value="His_PPase_superfam"/>
</dbReference>
<evidence type="ECO:0000313" key="5">
    <source>
        <dbReference type="Proteomes" id="UP000065822"/>
    </source>
</evidence>
<keyword evidence="4" id="KW-0378">Hydrolase</keyword>
<dbReference type="InterPro" id="IPR033379">
    <property type="entry name" value="Acid_Pase_AS"/>
</dbReference>
<evidence type="ECO:0000313" key="3">
    <source>
        <dbReference type="EMBL" id="AMD84108.1"/>
    </source>
</evidence>
<accession>A0AAX2GZA6</accession>
<dbReference type="GO" id="GO:0008877">
    <property type="term" value="F:glucose-1-phosphatase activity"/>
    <property type="evidence" value="ECO:0007669"/>
    <property type="project" value="UniProtKB-EC"/>
</dbReference>
<dbReference type="Proteomes" id="UP000065822">
    <property type="component" value="Chromosome"/>
</dbReference>
<keyword evidence="5" id="KW-1185">Reference proteome</keyword>
<evidence type="ECO:0000256" key="1">
    <source>
        <dbReference type="ARBA" id="ARBA00005375"/>
    </source>
</evidence>
<organism evidence="4 6">
    <name type="scientific">Capnocytophaga haemolytica</name>
    <dbReference type="NCBI Taxonomy" id="45243"/>
    <lineage>
        <taxon>Bacteria</taxon>
        <taxon>Pseudomonadati</taxon>
        <taxon>Bacteroidota</taxon>
        <taxon>Flavobacteriia</taxon>
        <taxon>Flavobacteriales</taxon>
        <taxon>Flavobacteriaceae</taxon>
        <taxon>Capnocytophaga</taxon>
    </lineage>
</organism>
<dbReference type="Pfam" id="PF00328">
    <property type="entry name" value="His_Phos_2"/>
    <property type="match status" value="1"/>
</dbReference>
<dbReference type="Proteomes" id="UP000215539">
    <property type="component" value="Chromosome 1"/>
</dbReference>
<comment type="similarity">
    <text evidence="1">Belongs to the histidine acid phosphatase family.</text>
</comment>
<dbReference type="SUPFAM" id="SSF53254">
    <property type="entry name" value="Phosphoglycerate mutase-like"/>
    <property type="match status" value="1"/>
</dbReference>
<feature type="signal peptide" evidence="2">
    <location>
        <begin position="1"/>
        <end position="24"/>
    </location>
</feature>
<dbReference type="InterPro" id="IPR000560">
    <property type="entry name" value="His_Pase_clade-2"/>
</dbReference>